<dbReference type="Pfam" id="PF25917">
    <property type="entry name" value="BSH_RND"/>
    <property type="match status" value="1"/>
</dbReference>
<keyword evidence="2" id="KW-0175">Coiled coil</keyword>
<evidence type="ECO:0000313" key="6">
    <source>
        <dbReference type="EMBL" id="OKL43042.1"/>
    </source>
</evidence>
<dbReference type="SUPFAM" id="SSF111369">
    <property type="entry name" value="HlyD-like secretion proteins"/>
    <property type="match status" value="1"/>
</dbReference>
<dbReference type="Gene3D" id="2.40.420.20">
    <property type="match status" value="1"/>
</dbReference>
<dbReference type="PANTHER" id="PTHR30469">
    <property type="entry name" value="MULTIDRUG RESISTANCE PROTEIN MDTA"/>
    <property type="match status" value="1"/>
</dbReference>
<dbReference type="Gene3D" id="1.10.287.470">
    <property type="entry name" value="Helix hairpin bin"/>
    <property type="match status" value="1"/>
</dbReference>
<comment type="caution">
    <text evidence="6">The sequence shown here is derived from an EMBL/GenBank/DDBJ whole genome shotgun (WGS) entry which is preliminary data.</text>
</comment>
<feature type="domain" description="CusB-like beta-barrel" evidence="5">
    <location>
        <begin position="225"/>
        <end position="296"/>
    </location>
</feature>
<protein>
    <submittedName>
        <fullName evidence="6">Uncharacterized protein</fullName>
    </submittedName>
</protein>
<dbReference type="Proteomes" id="UP000185783">
    <property type="component" value="Unassembled WGS sequence"/>
</dbReference>
<reference evidence="6 7" key="1">
    <citation type="submission" date="2016-03" db="EMBL/GenBank/DDBJ databases">
        <title>Genome sequence of Nesiotobacter sp. nov., a moderately halophilic alphaproteobacterium isolated from the Yellow Sea, China.</title>
        <authorList>
            <person name="Zhang G."/>
            <person name="Zhang R."/>
        </authorList>
    </citation>
    <scope>NUCLEOTIDE SEQUENCE [LARGE SCALE GENOMIC DNA]</scope>
    <source>
        <strain evidence="6 7">WB1-6</strain>
    </source>
</reference>
<evidence type="ECO:0000256" key="2">
    <source>
        <dbReference type="SAM" id="Coils"/>
    </source>
</evidence>
<dbReference type="STRING" id="197461.A3843_14990"/>
<dbReference type="InterPro" id="IPR058792">
    <property type="entry name" value="Beta-barrel_RND_2"/>
</dbReference>
<dbReference type="NCBIfam" id="TIGR01730">
    <property type="entry name" value="RND_mfp"/>
    <property type="match status" value="1"/>
</dbReference>
<evidence type="ECO:0000259" key="4">
    <source>
        <dbReference type="Pfam" id="PF25917"/>
    </source>
</evidence>
<accession>A0A1U7JED8</accession>
<feature type="transmembrane region" description="Helical" evidence="3">
    <location>
        <begin position="7"/>
        <end position="24"/>
    </location>
</feature>
<dbReference type="Gene3D" id="2.40.30.170">
    <property type="match status" value="1"/>
</dbReference>
<dbReference type="Gene3D" id="2.40.50.100">
    <property type="match status" value="1"/>
</dbReference>
<dbReference type="GO" id="GO:0015562">
    <property type="term" value="F:efflux transmembrane transporter activity"/>
    <property type="evidence" value="ECO:0007669"/>
    <property type="project" value="TreeGrafter"/>
</dbReference>
<gene>
    <name evidence="6" type="ORF">A3843_14990</name>
</gene>
<evidence type="ECO:0000313" key="7">
    <source>
        <dbReference type="Proteomes" id="UP000185783"/>
    </source>
</evidence>
<sequence>MGALKKVGTAGFMAAVLIAGYHFVVQPLIANKTLPGFYELGTFMLQANAAEAHAAGPQGGAPRKIAVHARNVTLEETDTFVRAIGTGRSVRTTNLYPETTGRVTTIAYQAGDYVEAGQTVITLDKANEELAVKQAELELRDAIDQVDRYERLIKSQTISEVQLRDARTARDKAQLALEKAQLDLQKRKIVAPFSGTVGIVAVEVGDLVDASTRLTGLDDRNKILVEFVVPERFANEVSRGGAVELATDAVPGRQFKGTITALDNRVDATSRTLRLRAQVSNPEGLLKSGMAFSVRVLLEGESWTAIPPLALKWDQQGAYVWVARAQKAERVSVRIIERNSDSILVDGDLKVGEVVITEATRGLRPGAPLALEAHPGFSLKVPSGPADGSALPEA</sequence>
<proteinExistence type="inferred from homology"/>
<keyword evidence="3" id="KW-0812">Transmembrane</keyword>
<comment type="similarity">
    <text evidence="1">Belongs to the membrane fusion protein (MFP) (TC 8.A.1) family.</text>
</comment>
<dbReference type="EMBL" id="LVVZ01000022">
    <property type="protein sequence ID" value="OKL43042.1"/>
    <property type="molecule type" value="Genomic_DNA"/>
</dbReference>
<dbReference type="Pfam" id="PF25954">
    <property type="entry name" value="Beta-barrel_RND_2"/>
    <property type="match status" value="1"/>
</dbReference>
<evidence type="ECO:0000256" key="1">
    <source>
        <dbReference type="ARBA" id="ARBA00009477"/>
    </source>
</evidence>
<evidence type="ECO:0000259" key="5">
    <source>
        <dbReference type="Pfam" id="PF25954"/>
    </source>
</evidence>
<feature type="domain" description="Multidrug resistance protein MdtA-like barrel-sandwich hybrid" evidence="4">
    <location>
        <begin position="93"/>
        <end position="212"/>
    </location>
</feature>
<keyword evidence="3" id="KW-0472">Membrane</keyword>
<keyword evidence="3" id="KW-1133">Transmembrane helix</keyword>
<dbReference type="RefSeq" id="WP_051269568.1">
    <property type="nucleotide sequence ID" value="NZ_LVVZ01000022.1"/>
</dbReference>
<dbReference type="FunFam" id="2.40.30.170:FF:000010">
    <property type="entry name" value="Efflux RND transporter periplasmic adaptor subunit"/>
    <property type="match status" value="1"/>
</dbReference>
<organism evidence="6 7">
    <name type="scientific">Pseudovibrio exalbescens</name>
    <dbReference type="NCBI Taxonomy" id="197461"/>
    <lineage>
        <taxon>Bacteria</taxon>
        <taxon>Pseudomonadati</taxon>
        <taxon>Pseudomonadota</taxon>
        <taxon>Alphaproteobacteria</taxon>
        <taxon>Hyphomicrobiales</taxon>
        <taxon>Stappiaceae</taxon>
        <taxon>Pseudovibrio</taxon>
    </lineage>
</organism>
<dbReference type="InterPro" id="IPR058625">
    <property type="entry name" value="MdtA-like_BSH"/>
</dbReference>
<dbReference type="InterPro" id="IPR006143">
    <property type="entry name" value="RND_pump_MFP"/>
</dbReference>
<evidence type="ECO:0000256" key="3">
    <source>
        <dbReference type="SAM" id="Phobius"/>
    </source>
</evidence>
<feature type="coiled-coil region" evidence="2">
    <location>
        <begin position="125"/>
        <end position="183"/>
    </location>
</feature>
<keyword evidence="7" id="KW-1185">Reference proteome</keyword>
<dbReference type="PANTHER" id="PTHR30469:SF11">
    <property type="entry name" value="BLL4320 PROTEIN"/>
    <property type="match status" value="1"/>
</dbReference>
<dbReference type="AlphaFoldDB" id="A0A1U7JED8"/>
<name>A0A1U7JED8_9HYPH</name>
<dbReference type="GO" id="GO:1990281">
    <property type="term" value="C:efflux pump complex"/>
    <property type="evidence" value="ECO:0007669"/>
    <property type="project" value="TreeGrafter"/>
</dbReference>